<dbReference type="EMBL" id="CP000249">
    <property type="protein sequence ID" value="ABD11292.1"/>
    <property type="molecule type" value="Genomic_DNA"/>
</dbReference>
<organism evidence="1 2">
    <name type="scientific">Frankia casuarinae (strain DSM 45818 / CECT 9043 / HFP020203 / CcI3)</name>
    <dbReference type="NCBI Taxonomy" id="106370"/>
    <lineage>
        <taxon>Bacteria</taxon>
        <taxon>Bacillati</taxon>
        <taxon>Actinomycetota</taxon>
        <taxon>Actinomycetes</taxon>
        <taxon>Frankiales</taxon>
        <taxon>Frankiaceae</taxon>
        <taxon>Frankia</taxon>
    </lineage>
</organism>
<reference evidence="1 2" key="1">
    <citation type="journal article" date="2007" name="Genome Res.">
        <title>Genome characteristics of facultatively symbiotic Frankia sp. strains reflect host range and host plant biogeography.</title>
        <authorList>
            <person name="Normand P."/>
            <person name="Lapierre P."/>
            <person name="Tisa L.S."/>
            <person name="Gogarten J.P."/>
            <person name="Alloisio N."/>
            <person name="Bagnarol E."/>
            <person name="Bassi C.A."/>
            <person name="Berry A.M."/>
            <person name="Bickhart D.M."/>
            <person name="Choisne N."/>
            <person name="Couloux A."/>
            <person name="Cournoyer B."/>
            <person name="Cruveiller S."/>
            <person name="Daubin V."/>
            <person name="Demange N."/>
            <person name="Francino M.P."/>
            <person name="Goltsman E."/>
            <person name="Huang Y."/>
            <person name="Kopp O.R."/>
            <person name="Labarre L."/>
            <person name="Lapidus A."/>
            <person name="Lavire C."/>
            <person name="Marechal J."/>
            <person name="Martinez M."/>
            <person name="Mastronunzio J.E."/>
            <person name="Mullin B.C."/>
            <person name="Niemann J."/>
            <person name="Pujic P."/>
            <person name="Rawnsley T."/>
            <person name="Rouy Z."/>
            <person name="Schenowitz C."/>
            <person name="Sellstedt A."/>
            <person name="Tavares F."/>
            <person name="Tomkins J.P."/>
            <person name="Vallenet D."/>
            <person name="Valverde C."/>
            <person name="Wall L.G."/>
            <person name="Wang Y."/>
            <person name="Medigue C."/>
            <person name="Benson D.R."/>
        </authorList>
    </citation>
    <scope>NUCLEOTIDE SEQUENCE [LARGE SCALE GENOMIC DNA]</scope>
    <source>
        <strain evidence="2">DSM 45818 / CECT 9043 / CcI3</strain>
    </source>
</reference>
<sequence length="257" mass="28356">MGAASVLRWRPRRHIQRIGGEATVECHTMPPCCGRCAAFRVTVCRMPSAGLAWQTLSDPGALALVDPESNRAAALARPHPADLPMVQIVDLERLVCGWLAPASRPQSERHLREQMMVDPLHTLRGMCWLMAMWVVAIHLRTGRQPTAVVADLAFPGIWRGPEAPKNAQLWENLAGRIRLGVLAALTSDAATDEQFREALRHPADITSILVHYALPMMAGLHRQMLDNGVDPKEMAGTLALYTVDPQERTTACFRPLT</sequence>
<gene>
    <name evidence="1" type="ordered locus">Francci3_1916</name>
</gene>
<evidence type="ECO:0000313" key="1">
    <source>
        <dbReference type="EMBL" id="ABD11292.1"/>
    </source>
</evidence>
<accession>Q2JBQ0</accession>
<keyword evidence="2" id="KW-1185">Reference proteome</keyword>
<name>Q2JBQ0_FRACC</name>
<evidence type="ECO:0000313" key="2">
    <source>
        <dbReference type="Proteomes" id="UP000001937"/>
    </source>
</evidence>
<dbReference type="AlphaFoldDB" id="Q2JBQ0"/>
<proteinExistence type="predicted"/>
<dbReference type="eggNOG" id="ENOG5034AZE">
    <property type="taxonomic scope" value="Bacteria"/>
</dbReference>
<dbReference type="Proteomes" id="UP000001937">
    <property type="component" value="Chromosome"/>
</dbReference>
<dbReference type="KEGG" id="fra:Francci3_1916"/>
<dbReference type="HOGENOM" id="CLU_1292826_0_0_11"/>
<protein>
    <submittedName>
        <fullName evidence="1">Uncharacterized protein</fullName>
    </submittedName>
</protein>